<feature type="compositionally biased region" description="Polar residues" evidence="1">
    <location>
        <begin position="157"/>
        <end position="167"/>
    </location>
</feature>
<evidence type="ECO:0000313" key="2">
    <source>
        <dbReference type="EMBL" id="TWU32243.1"/>
    </source>
</evidence>
<dbReference type="OrthoDB" id="291352at2"/>
<sequence length="174" mass="19268" precursor="true">MKLHPTELKQLMSTRYLLPVFGVVLLASIAPMSFAADRPNIVIILADDLGYGSLNSYGGEDVAEDSFNVLTSFLGEATQEPIRSSILLHSPNGNFAIRQGPWKYIEGKPSPTLTKAPRRDELGAQLYNLQDDPDEQNNLVSEHPEIAQRLADLLAKQRNSGRSSTMTPRRGIHR</sequence>
<proteinExistence type="predicted"/>
<evidence type="ECO:0000313" key="3">
    <source>
        <dbReference type="Proteomes" id="UP000319143"/>
    </source>
</evidence>
<organism evidence="2 3">
    <name type="scientific">Novipirellula artificiosorum</name>
    <dbReference type="NCBI Taxonomy" id="2528016"/>
    <lineage>
        <taxon>Bacteria</taxon>
        <taxon>Pseudomonadati</taxon>
        <taxon>Planctomycetota</taxon>
        <taxon>Planctomycetia</taxon>
        <taxon>Pirellulales</taxon>
        <taxon>Pirellulaceae</taxon>
        <taxon>Novipirellula</taxon>
    </lineage>
</organism>
<gene>
    <name evidence="2" type="ORF">Poly41_57280</name>
</gene>
<dbReference type="SUPFAM" id="SSF53649">
    <property type="entry name" value="Alkaline phosphatase-like"/>
    <property type="match status" value="2"/>
</dbReference>
<reference evidence="2 3" key="1">
    <citation type="submission" date="2019-02" db="EMBL/GenBank/DDBJ databases">
        <title>Deep-cultivation of Planctomycetes and their phenomic and genomic characterization uncovers novel biology.</title>
        <authorList>
            <person name="Wiegand S."/>
            <person name="Jogler M."/>
            <person name="Boedeker C."/>
            <person name="Pinto D."/>
            <person name="Vollmers J."/>
            <person name="Rivas-Marin E."/>
            <person name="Kohn T."/>
            <person name="Peeters S.H."/>
            <person name="Heuer A."/>
            <person name="Rast P."/>
            <person name="Oberbeckmann S."/>
            <person name="Bunk B."/>
            <person name="Jeske O."/>
            <person name="Meyerdierks A."/>
            <person name="Storesund J.E."/>
            <person name="Kallscheuer N."/>
            <person name="Luecker S."/>
            <person name="Lage O.M."/>
            <person name="Pohl T."/>
            <person name="Merkel B.J."/>
            <person name="Hornburger P."/>
            <person name="Mueller R.-W."/>
            <person name="Bruemmer F."/>
            <person name="Labrenz M."/>
            <person name="Spormann A.M."/>
            <person name="Op Den Camp H."/>
            <person name="Overmann J."/>
            <person name="Amann R."/>
            <person name="Jetten M.S.M."/>
            <person name="Mascher T."/>
            <person name="Medema M.H."/>
            <person name="Devos D.P."/>
            <person name="Kaster A.-K."/>
            <person name="Ovreas L."/>
            <person name="Rohde M."/>
            <person name="Galperin M.Y."/>
            <person name="Jogler C."/>
        </authorList>
    </citation>
    <scope>NUCLEOTIDE SEQUENCE [LARGE SCALE GENOMIC DNA]</scope>
    <source>
        <strain evidence="2 3">Poly41</strain>
    </source>
</reference>
<name>A0A5C6D519_9BACT</name>
<comment type="caution">
    <text evidence="2">The sequence shown here is derived from an EMBL/GenBank/DDBJ whole genome shotgun (WGS) entry which is preliminary data.</text>
</comment>
<dbReference type="Proteomes" id="UP000319143">
    <property type="component" value="Unassembled WGS sequence"/>
</dbReference>
<dbReference type="InterPro" id="IPR017850">
    <property type="entry name" value="Alkaline_phosphatase_core_sf"/>
</dbReference>
<feature type="region of interest" description="Disordered" evidence="1">
    <location>
        <begin position="155"/>
        <end position="174"/>
    </location>
</feature>
<dbReference type="PANTHER" id="PTHR43751:SF6">
    <property type="entry name" value="N-ACETYLGALACTOSAMINE-6-O-SULFATASE"/>
    <property type="match status" value="1"/>
</dbReference>
<accession>A0A5C6D519</accession>
<dbReference type="PANTHER" id="PTHR43751">
    <property type="entry name" value="SULFATASE"/>
    <property type="match status" value="1"/>
</dbReference>
<evidence type="ECO:0000256" key="1">
    <source>
        <dbReference type="SAM" id="MobiDB-lite"/>
    </source>
</evidence>
<dbReference type="Gene3D" id="3.30.1120.10">
    <property type="match status" value="1"/>
</dbReference>
<dbReference type="RefSeq" id="WP_146530483.1">
    <property type="nucleotide sequence ID" value="NZ_SJPV01000013.1"/>
</dbReference>
<protein>
    <submittedName>
        <fullName evidence="2">Uncharacterized protein</fullName>
    </submittedName>
</protein>
<dbReference type="InterPro" id="IPR052701">
    <property type="entry name" value="GAG_Ulvan_Degrading_Sulfatases"/>
</dbReference>
<dbReference type="EMBL" id="SJPV01000013">
    <property type="protein sequence ID" value="TWU32243.1"/>
    <property type="molecule type" value="Genomic_DNA"/>
</dbReference>
<dbReference type="AlphaFoldDB" id="A0A5C6D519"/>
<keyword evidence="3" id="KW-1185">Reference proteome</keyword>